<comment type="subcellular location">
    <subcellularLocation>
        <location evidence="1">Membrane</location>
        <topology evidence="1">Multi-pass membrane protein</topology>
    </subcellularLocation>
</comment>
<keyword evidence="5 6" id="KW-0472">Membrane</keyword>
<dbReference type="Proteomes" id="UP000242519">
    <property type="component" value="Unassembled WGS sequence"/>
</dbReference>
<evidence type="ECO:0000313" key="7">
    <source>
        <dbReference type="EMBL" id="OWO97914.1"/>
    </source>
</evidence>
<dbReference type="STRING" id="503106.A0A218YUM2"/>
<evidence type="ECO:0000256" key="4">
    <source>
        <dbReference type="ARBA" id="ARBA00022989"/>
    </source>
</evidence>
<sequence>MAGTITLFQNSEPNARTTNDFWSDVWRLRVIGDENSARSLDLRTTSGHVLSKKMQGCDSLQRSAIKSTDINMNNVDAPMISFAFDEQEMRMPGRSQQLNLCNHPSPRLQACGSDEQTRPTTGSFGLVSGGTAGLVWGYLVGAGYMLVFATIAEMASIAKSPTSGGHYVVGRRTSLAHRFALELTENRLDVYPGMAIWPGIVGLLGRSDDAKVSWSWIARLMLSRDGTAHSSQLPSLFGMVFNTFLVRRLPQVEGMVLVVHFLGFFAVLIPLWVLAPLNSPRVVFMEFLNLGAWDSKGLSFLVGLLAPIHALIGVDSAVRILY</sequence>
<feature type="transmembrane region" description="Helical" evidence="6">
    <location>
        <begin position="255"/>
        <end position="277"/>
    </location>
</feature>
<dbReference type="InParanoid" id="A0A218YUM2"/>
<proteinExistence type="predicted"/>
<evidence type="ECO:0000313" key="8">
    <source>
        <dbReference type="Proteomes" id="UP000242519"/>
    </source>
</evidence>
<evidence type="ECO:0000256" key="5">
    <source>
        <dbReference type="ARBA" id="ARBA00023136"/>
    </source>
</evidence>
<reference evidence="7 8" key="1">
    <citation type="submission" date="2017-04" db="EMBL/GenBank/DDBJ databases">
        <title>Draft genome sequence of Marssonina coronaria NL1: causal agent of apple blotch.</title>
        <authorList>
            <person name="Cheng Q."/>
        </authorList>
    </citation>
    <scope>NUCLEOTIDE SEQUENCE [LARGE SCALE GENOMIC DNA]</scope>
    <source>
        <strain evidence="7 8">NL1</strain>
    </source>
</reference>
<dbReference type="OrthoDB" id="3560051at2759"/>
<keyword evidence="3 6" id="KW-0812">Transmembrane</keyword>
<keyword evidence="8" id="KW-1185">Reference proteome</keyword>
<accession>A0A218YUM2</accession>
<dbReference type="GO" id="GO:0022857">
    <property type="term" value="F:transmembrane transporter activity"/>
    <property type="evidence" value="ECO:0007669"/>
    <property type="project" value="UniProtKB-ARBA"/>
</dbReference>
<dbReference type="PANTHER" id="PTHR45649:SF41">
    <property type="entry name" value="TRANSPORTER, PUTATIVE (EUROFUNG)-RELATED"/>
    <property type="match status" value="1"/>
</dbReference>
<keyword evidence="2" id="KW-0813">Transport</keyword>
<evidence type="ECO:0000256" key="6">
    <source>
        <dbReference type="SAM" id="Phobius"/>
    </source>
</evidence>
<keyword evidence="4 6" id="KW-1133">Transmembrane helix</keyword>
<dbReference type="AlphaFoldDB" id="A0A218YUM2"/>
<name>A0A218YUM2_9HELO</name>
<evidence type="ECO:0000256" key="3">
    <source>
        <dbReference type="ARBA" id="ARBA00022692"/>
    </source>
</evidence>
<evidence type="ECO:0000256" key="1">
    <source>
        <dbReference type="ARBA" id="ARBA00004141"/>
    </source>
</evidence>
<evidence type="ECO:0000256" key="2">
    <source>
        <dbReference type="ARBA" id="ARBA00022448"/>
    </source>
</evidence>
<comment type="caution">
    <text evidence="7">The sequence shown here is derived from an EMBL/GenBank/DDBJ whole genome shotgun (WGS) entry which is preliminary data.</text>
</comment>
<dbReference type="GO" id="GO:0016020">
    <property type="term" value="C:membrane"/>
    <property type="evidence" value="ECO:0007669"/>
    <property type="project" value="UniProtKB-SubCell"/>
</dbReference>
<dbReference type="EMBL" id="MZNU01000417">
    <property type="protein sequence ID" value="OWO97914.1"/>
    <property type="molecule type" value="Genomic_DNA"/>
</dbReference>
<protein>
    <submittedName>
        <fullName evidence="7">Amino acid permease</fullName>
    </submittedName>
</protein>
<gene>
    <name evidence="7" type="ORF">B2J93_4483</name>
</gene>
<dbReference type="PANTHER" id="PTHR45649">
    <property type="entry name" value="AMINO-ACID PERMEASE BAT1"/>
    <property type="match status" value="1"/>
</dbReference>
<feature type="transmembrane region" description="Helical" evidence="6">
    <location>
        <begin position="133"/>
        <end position="152"/>
    </location>
</feature>
<feature type="transmembrane region" description="Helical" evidence="6">
    <location>
        <begin position="297"/>
        <end position="318"/>
    </location>
</feature>
<organism evidence="7 8">
    <name type="scientific">Diplocarpon coronariae</name>
    <dbReference type="NCBI Taxonomy" id="2795749"/>
    <lineage>
        <taxon>Eukaryota</taxon>
        <taxon>Fungi</taxon>
        <taxon>Dikarya</taxon>
        <taxon>Ascomycota</taxon>
        <taxon>Pezizomycotina</taxon>
        <taxon>Leotiomycetes</taxon>
        <taxon>Helotiales</taxon>
        <taxon>Drepanopezizaceae</taxon>
        <taxon>Diplocarpon</taxon>
    </lineage>
</organism>